<gene>
    <name evidence="2" type="ORF">AV274_0413</name>
</gene>
<dbReference type="SUPFAM" id="SSF46934">
    <property type="entry name" value="UBA-like"/>
    <property type="match status" value="1"/>
</dbReference>
<evidence type="ECO:0000259" key="1">
    <source>
        <dbReference type="PROSITE" id="PS51140"/>
    </source>
</evidence>
<dbReference type="GO" id="GO:0043130">
    <property type="term" value="F:ubiquitin binding"/>
    <property type="evidence" value="ECO:0007669"/>
    <property type="project" value="InterPro"/>
</dbReference>
<dbReference type="AlphaFoldDB" id="A0A196SNU0"/>
<proteinExistence type="predicted"/>
<dbReference type="SMART" id="SM00546">
    <property type="entry name" value="CUE"/>
    <property type="match status" value="1"/>
</dbReference>
<name>A0A196SNU0_BLAHN</name>
<evidence type="ECO:0000313" key="3">
    <source>
        <dbReference type="Proteomes" id="UP000078348"/>
    </source>
</evidence>
<protein>
    <recommendedName>
        <fullName evidence="1">CUE domain-containing protein</fullName>
    </recommendedName>
</protein>
<dbReference type="Gene3D" id="1.10.8.10">
    <property type="entry name" value="DNA helicase RuvA subunit, C-terminal domain"/>
    <property type="match status" value="1"/>
</dbReference>
<dbReference type="InterPro" id="IPR009060">
    <property type="entry name" value="UBA-like_sf"/>
</dbReference>
<evidence type="ECO:0000313" key="2">
    <source>
        <dbReference type="EMBL" id="OAO17857.1"/>
    </source>
</evidence>
<organism evidence="2 3">
    <name type="scientific">Blastocystis sp. subtype 1 (strain ATCC 50177 / NandII)</name>
    <dbReference type="NCBI Taxonomy" id="478820"/>
    <lineage>
        <taxon>Eukaryota</taxon>
        <taxon>Sar</taxon>
        <taxon>Stramenopiles</taxon>
        <taxon>Bigyra</taxon>
        <taxon>Opalozoa</taxon>
        <taxon>Opalinata</taxon>
        <taxon>Blastocystidae</taxon>
        <taxon>Blastocystis</taxon>
    </lineage>
</organism>
<sequence>MSTRIGMDEAIIQLKEMFPTVDEDVIALVLTENGNSMDKAIASLLILSGDENPELVKTVEKGDFVVTDEVDRELVELEQQYGINLHRTWHTRLPRDLLVVKYKVVPQEDNTNHYYFAYGVGGPGFIYYNPTSKDVGASLSALGKALKEKWTEFRNKKKGYTLTKVTED</sequence>
<feature type="domain" description="CUE" evidence="1">
    <location>
        <begin position="6"/>
        <end position="49"/>
    </location>
</feature>
<keyword evidence="3" id="KW-1185">Reference proteome</keyword>
<reference evidence="2 3" key="1">
    <citation type="submission" date="2016-05" db="EMBL/GenBank/DDBJ databases">
        <title>Nuclear genome of Blastocystis sp. subtype 1 NandII.</title>
        <authorList>
            <person name="Gentekaki E."/>
            <person name="Curtis B."/>
            <person name="Stairs C."/>
            <person name="Eme L."/>
            <person name="Herman E."/>
            <person name="Klimes V."/>
            <person name="Arias M.C."/>
            <person name="Elias M."/>
            <person name="Hilliou F."/>
            <person name="Klute M."/>
            <person name="Malik S.-B."/>
            <person name="Pightling A."/>
            <person name="Rachubinski R."/>
            <person name="Salas D."/>
            <person name="Schlacht A."/>
            <person name="Suga H."/>
            <person name="Archibald J."/>
            <person name="Ball S.G."/>
            <person name="Clark G."/>
            <person name="Dacks J."/>
            <person name="Van Der Giezen M."/>
            <person name="Tsaousis A."/>
            <person name="Roger A."/>
        </authorList>
    </citation>
    <scope>NUCLEOTIDE SEQUENCE [LARGE SCALE GENOMIC DNA]</scope>
    <source>
        <strain evidence="3">ATCC 50177 / NandII</strain>
    </source>
</reference>
<dbReference type="Pfam" id="PF02845">
    <property type="entry name" value="CUE"/>
    <property type="match status" value="1"/>
</dbReference>
<dbReference type="EMBL" id="LXWW01000015">
    <property type="protein sequence ID" value="OAO17857.1"/>
    <property type="molecule type" value="Genomic_DNA"/>
</dbReference>
<dbReference type="OrthoDB" id="5794653at2759"/>
<accession>A0A196SNU0</accession>
<dbReference type="Proteomes" id="UP000078348">
    <property type="component" value="Unassembled WGS sequence"/>
</dbReference>
<dbReference type="PROSITE" id="PS51140">
    <property type="entry name" value="CUE"/>
    <property type="match status" value="1"/>
</dbReference>
<dbReference type="CDD" id="cd14279">
    <property type="entry name" value="CUE"/>
    <property type="match status" value="1"/>
</dbReference>
<comment type="caution">
    <text evidence="2">The sequence shown here is derived from an EMBL/GenBank/DDBJ whole genome shotgun (WGS) entry which is preliminary data.</text>
</comment>
<dbReference type="InterPro" id="IPR003892">
    <property type="entry name" value="CUE"/>
</dbReference>